<proteinExistence type="predicted"/>
<evidence type="ECO:0000313" key="1">
    <source>
        <dbReference type="EMBL" id="GAA3959421.1"/>
    </source>
</evidence>
<keyword evidence="2" id="KW-1185">Reference proteome</keyword>
<gene>
    <name evidence="1" type="ORF">GCM10022407_03190</name>
</gene>
<protein>
    <submittedName>
        <fullName evidence="1">Uncharacterized protein</fullName>
    </submittedName>
</protein>
<evidence type="ECO:0000313" key="2">
    <source>
        <dbReference type="Proteomes" id="UP001501556"/>
    </source>
</evidence>
<dbReference type="Proteomes" id="UP001501556">
    <property type="component" value="Unassembled WGS sequence"/>
</dbReference>
<sequence>MDRKSSKPGGNRGTIFALGNLHRLPHPAGGTRTPFPNPMKVLTSFAPLLFAGVLTFAASGCGKKCSNEDPRARITNNGTQNASVQIKTSGGSTVNINNVAAGASSDYANYAAGSTTFTLKVNNIDYVKTTDVSKCHEYTIAIDRNNVITVTDTDRNN</sequence>
<name>A0ABP7P4B5_9BACT</name>
<organism evidence="1 2">
    <name type="scientific">Hymenobacter antarcticus</name>
    <dbReference type="NCBI Taxonomy" id="486270"/>
    <lineage>
        <taxon>Bacteria</taxon>
        <taxon>Pseudomonadati</taxon>
        <taxon>Bacteroidota</taxon>
        <taxon>Cytophagia</taxon>
        <taxon>Cytophagales</taxon>
        <taxon>Hymenobacteraceae</taxon>
        <taxon>Hymenobacter</taxon>
    </lineage>
</organism>
<dbReference type="EMBL" id="BAABDI010000001">
    <property type="protein sequence ID" value="GAA3959421.1"/>
    <property type="molecule type" value="Genomic_DNA"/>
</dbReference>
<accession>A0ABP7P4B5</accession>
<reference evidence="2" key="1">
    <citation type="journal article" date="2019" name="Int. J. Syst. Evol. Microbiol.">
        <title>The Global Catalogue of Microorganisms (GCM) 10K type strain sequencing project: providing services to taxonomists for standard genome sequencing and annotation.</title>
        <authorList>
            <consortium name="The Broad Institute Genomics Platform"/>
            <consortium name="The Broad Institute Genome Sequencing Center for Infectious Disease"/>
            <person name="Wu L."/>
            <person name="Ma J."/>
        </authorList>
    </citation>
    <scope>NUCLEOTIDE SEQUENCE [LARGE SCALE GENOMIC DNA]</scope>
    <source>
        <strain evidence="2">JCM 17217</strain>
    </source>
</reference>
<comment type="caution">
    <text evidence="1">The sequence shown here is derived from an EMBL/GenBank/DDBJ whole genome shotgun (WGS) entry which is preliminary data.</text>
</comment>